<dbReference type="PANTHER" id="PTHR47505">
    <property type="entry name" value="DNA UTILIZATION PROTEIN YHGH"/>
    <property type="match status" value="1"/>
</dbReference>
<evidence type="ECO:0000256" key="1">
    <source>
        <dbReference type="ARBA" id="ARBA00008007"/>
    </source>
</evidence>
<keyword evidence="4" id="KW-1185">Reference proteome</keyword>
<dbReference type="InterPro" id="IPR000836">
    <property type="entry name" value="PRTase_dom"/>
</dbReference>
<sequence length="246" mass="28569">MVTQWWQKNRQAWIAHYCQYCMLPLEPRNNQDRLPWLLCRACIDAMSRQVRCQCCGLAVPQVMERCGACLSEPPPWRRLVCVGDYTPPLSDYVQQLKFARQLRYVEVLADLLTQQVVTNIQEVTEVQVISYVPLHWRRQLWRGFNQSEYLARALAKRLDLPCVSLFKRTRVTGAQRGMDRTQRRRNLRGAFRLTQSVGELHSVVIVDDVVTTGSTVQQLCKLLLDEGVKNVDIYCICRTPESFGYS</sequence>
<dbReference type="EMBL" id="JTKH01000005">
    <property type="protein sequence ID" value="KII81229.1"/>
    <property type="molecule type" value="Genomic_DNA"/>
</dbReference>
<accession>A0A0C2JT62</accession>
<reference evidence="3 4" key="1">
    <citation type="submission" date="2014-11" db="EMBL/GenBank/DDBJ databases">
        <title>Draft Genome Sequence of Vibrio piscirenalis strains CECT 8603T and CECT 8604, two marine Gammaproteobacterium isolated from cultured gilthead sea bream (Sparus aurata).</title>
        <authorList>
            <person name="Arahal D.R."/>
            <person name="Rodrigo-Torres L."/>
            <person name="Lucena T."/>
            <person name="Pujalte M.J."/>
        </authorList>
    </citation>
    <scope>NUCLEOTIDE SEQUENCE [LARGE SCALE GENOMIC DNA]</scope>
    <source>
        <strain evidence="3 4">DCR 1-4-2</strain>
    </source>
</reference>
<accession>A0A0C2NQ89</accession>
<dbReference type="Gene3D" id="3.40.50.2020">
    <property type="match status" value="1"/>
</dbReference>
<dbReference type="SUPFAM" id="SSF53271">
    <property type="entry name" value="PRTase-like"/>
    <property type="match status" value="1"/>
</dbReference>
<name>A0A0C2JT62_9VIBR</name>
<gene>
    <name evidence="3" type="ORF">OJ16_02980</name>
</gene>
<evidence type="ECO:0000313" key="4">
    <source>
        <dbReference type="Proteomes" id="UP000031672"/>
    </source>
</evidence>
<proteinExistence type="inferred from homology"/>
<dbReference type="STRING" id="1461322.OJ16_02980"/>
<comment type="similarity">
    <text evidence="1">Belongs to the ComF/GntX family.</text>
</comment>
<comment type="caution">
    <text evidence="3">The sequence shown here is derived from an EMBL/GenBank/DDBJ whole genome shotgun (WGS) entry which is preliminary data.</text>
</comment>
<evidence type="ECO:0000313" key="3">
    <source>
        <dbReference type="EMBL" id="KII81229.1"/>
    </source>
</evidence>
<feature type="domain" description="Phosphoribosyltransferase" evidence="2">
    <location>
        <begin position="147"/>
        <end position="241"/>
    </location>
</feature>
<protein>
    <recommendedName>
        <fullName evidence="2">Phosphoribosyltransferase domain-containing protein</fullName>
    </recommendedName>
</protein>
<dbReference type="Pfam" id="PF00156">
    <property type="entry name" value="Pribosyltran"/>
    <property type="match status" value="1"/>
</dbReference>
<dbReference type="AlphaFoldDB" id="A0A0C2JT62"/>
<dbReference type="PANTHER" id="PTHR47505:SF1">
    <property type="entry name" value="DNA UTILIZATION PROTEIN YHGH"/>
    <property type="match status" value="1"/>
</dbReference>
<dbReference type="InterPro" id="IPR051910">
    <property type="entry name" value="ComF/GntX_DNA_util-trans"/>
</dbReference>
<dbReference type="RefSeq" id="WP_040987310.1">
    <property type="nucleotide sequence ID" value="NZ_JTKH01000005.1"/>
</dbReference>
<dbReference type="Proteomes" id="UP000031672">
    <property type="component" value="Unassembled WGS sequence"/>
</dbReference>
<organism evidence="3 4">
    <name type="scientific">Vibrio renipiscarius</name>
    <dbReference type="NCBI Taxonomy" id="1461322"/>
    <lineage>
        <taxon>Bacteria</taxon>
        <taxon>Pseudomonadati</taxon>
        <taxon>Pseudomonadota</taxon>
        <taxon>Gammaproteobacteria</taxon>
        <taxon>Vibrionales</taxon>
        <taxon>Vibrionaceae</taxon>
        <taxon>Vibrio</taxon>
    </lineage>
</organism>
<dbReference type="InterPro" id="IPR029057">
    <property type="entry name" value="PRTase-like"/>
</dbReference>
<evidence type="ECO:0000259" key="2">
    <source>
        <dbReference type="Pfam" id="PF00156"/>
    </source>
</evidence>